<evidence type="ECO:0000313" key="2">
    <source>
        <dbReference type="Proteomes" id="UP000054279"/>
    </source>
</evidence>
<proteinExistence type="predicted"/>
<gene>
    <name evidence="1" type="ORF">M422DRAFT_783697</name>
</gene>
<organism evidence="1 2">
    <name type="scientific">Sphaerobolus stellatus (strain SS14)</name>
    <dbReference type="NCBI Taxonomy" id="990650"/>
    <lineage>
        <taxon>Eukaryota</taxon>
        <taxon>Fungi</taxon>
        <taxon>Dikarya</taxon>
        <taxon>Basidiomycota</taxon>
        <taxon>Agaricomycotina</taxon>
        <taxon>Agaricomycetes</taxon>
        <taxon>Phallomycetidae</taxon>
        <taxon>Geastrales</taxon>
        <taxon>Sphaerobolaceae</taxon>
        <taxon>Sphaerobolus</taxon>
    </lineage>
</organism>
<evidence type="ECO:0000313" key="1">
    <source>
        <dbReference type="EMBL" id="KIJ31774.1"/>
    </source>
</evidence>
<dbReference type="EMBL" id="KN837237">
    <property type="protein sequence ID" value="KIJ31774.1"/>
    <property type="molecule type" value="Genomic_DNA"/>
</dbReference>
<protein>
    <submittedName>
        <fullName evidence="1">Uncharacterized protein</fullName>
    </submittedName>
</protein>
<dbReference type="OrthoDB" id="2662630at2759"/>
<reference evidence="1 2" key="1">
    <citation type="submission" date="2014-06" db="EMBL/GenBank/DDBJ databases">
        <title>Evolutionary Origins and Diversification of the Mycorrhizal Mutualists.</title>
        <authorList>
            <consortium name="DOE Joint Genome Institute"/>
            <consortium name="Mycorrhizal Genomics Consortium"/>
            <person name="Kohler A."/>
            <person name="Kuo A."/>
            <person name="Nagy L.G."/>
            <person name="Floudas D."/>
            <person name="Copeland A."/>
            <person name="Barry K.W."/>
            <person name="Cichocki N."/>
            <person name="Veneault-Fourrey C."/>
            <person name="LaButti K."/>
            <person name="Lindquist E.A."/>
            <person name="Lipzen A."/>
            <person name="Lundell T."/>
            <person name="Morin E."/>
            <person name="Murat C."/>
            <person name="Riley R."/>
            <person name="Ohm R."/>
            <person name="Sun H."/>
            <person name="Tunlid A."/>
            <person name="Henrissat B."/>
            <person name="Grigoriev I.V."/>
            <person name="Hibbett D.S."/>
            <person name="Martin F."/>
        </authorList>
    </citation>
    <scope>NUCLEOTIDE SEQUENCE [LARGE SCALE GENOMIC DNA]</scope>
    <source>
        <strain evidence="1 2">SS14</strain>
    </source>
</reference>
<dbReference type="AlphaFoldDB" id="A0A0C9UB36"/>
<dbReference type="Proteomes" id="UP000054279">
    <property type="component" value="Unassembled WGS sequence"/>
</dbReference>
<name>A0A0C9UB36_SPHS4</name>
<dbReference type="HOGENOM" id="CLU_032230_1_0_1"/>
<accession>A0A0C9UB36</accession>
<sequence>MPFSASLDAALYKAGEESGLIAGLVNGYVLPESEKAFLELLGEMGYSYRSFDAFAPDLGRSPTMKPYWETYKKKKKSCKQVTMRIKQKLVHELNLGKPPRTIFDLQQIGVKVIQRSHTTESPIPNTYYLVDAGNEELLQFHKKTHIVSSRHREWHTVEENESVIFLNEQGEIELAILRGICGRQDIVDYITGIIEEAAFTRRNVCPHHVGKVIQYGYNAGQWHSCIWGLVNNLKQSKLTPDEKAKFDSRMLNLFAVGWNLVKSQAPAEAVEPVLEAIANAGLPEMAAEGFQGKEALYQKVLLNVSSSDTTGYSLELEETNVRFSLTERAPCEGYIAVNYAARCHTDKIYAPYAFSWQTHYKPPDGFEGNPGGNYADLTLAVTIRSSKDSLMVFKPNYPHGTTLFKQGTERAGILFNFSTHIKDAFEAARKKQEEGIVVEECITPTTI</sequence>
<keyword evidence="2" id="KW-1185">Reference proteome</keyword>